<organism evidence="6 7">
    <name type="scientific">Acidihalobacter aeolianus</name>
    <dbReference type="NCBI Taxonomy" id="2792603"/>
    <lineage>
        <taxon>Bacteria</taxon>
        <taxon>Pseudomonadati</taxon>
        <taxon>Pseudomonadota</taxon>
        <taxon>Gammaproteobacteria</taxon>
        <taxon>Chromatiales</taxon>
        <taxon>Ectothiorhodospiraceae</taxon>
        <taxon>Acidihalobacter</taxon>
    </lineage>
</organism>
<gene>
    <name evidence="6" type="ORF">BJI67_04690</name>
</gene>
<protein>
    <submittedName>
        <fullName evidence="6">Heat-shock protein Hsp20</fullName>
    </submittedName>
</protein>
<dbReference type="InterPro" id="IPR031107">
    <property type="entry name" value="Small_HSP"/>
</dbReference>
<dbReference type="Pfam" id="PF00011">
    <property type="entry name" value="HSP20"/>
    <property type="match status" value="1"/>
</dbReference>
<dbReference type="PANTHER" id="PTHR11527">
    <property type="entry name" value="HEAT-SHOCK PROTEIN 20 FAMILY MEMBER"/>
    <property type="match status" value="1"/>
</dbReference>
<accession>A0A1D8K694</accession>
<dbReference type="CDD" id="cd06464">
    <property type="entry name" value="ACD_sHsps-like"/>
    <property type="match status" value="1"/>
</dbReference>
<dbReference type="EMBL" id="CP017448">
    <property type="protein sequence ID" value="AOV16464.1"/>
    <property type="molecule type" value="Genomic_DNA"/>
</dbReference>
<evidence type="ECO:0000259" key="5">
    <source>
        <dbReference type="PROSITE" id="PS51203"/>
    </source>
</evidence>
<dbReference type="InterPro" id="IPR008978">
    <property type="entry name" value="HSP20-like_chaperone"/>
</dbReference>
<dbReference type="SUPFAM" id="SSF49764">
    <property type="entry name" value="HSP20-like chaperones"/>
    <property type="match status" value="1"/>
</dbReference>
<proteinExistence type="inferred from homology"/>
<dbReference type="InterPro" id="IPR007052">
    <property type="entry name" value="CS_dom"/>
</dbReference>
<dbReference type="PROSITE" id="PS01031">
    <property type="entry name" value="SHSP"/>
    <property type="match status" value="1"/>
</dbReference>
<comment type="similarity">
    <text evidence="1 2">Belongs to the small heat shock protein (HSP20) family.</text>
</comment>
<dbReference type="AlphaFoldDB" id="A0A1D8K694"/>
<sequence>MAKEPKKQDVQPAQPTRALSPFEEMDQLFNQFMRRGWMRPWRFEWPNTPEMSLPDMKLPKVDVIDRESEVVVRAELPGVDKKDIDISVGENAVTIKGETRHESKDEKGDYYRSEITRGSFSRTVALPSPVNGGSAKASMDNGVLEITLPKLEKAKRHSVSVS</sequence>
<evidence type="ECO:0000259" key="4">
    <source>
        <dbReference type="PROSITE" id="PS01031"/>
    </source>
</evidence>
<evidence type="ECO:0000256" key="1">
    <source>
        <dbReference type="PROSITE-ProRule" id="PRU00285"/>
    </source>
</evidence>
<evidence type="ECO:0000256" key="2">
    <source>
        <dbReference type="RuleBase" id="RU003616"/>
    </source>
</evidence>
<evidence type="ECO:0000256" key="3">
    <source>
        <dbReference type="SAM" id="MobiDB-lite"/>
    </source>
</evidence>
<name>A0A1D8K694_9GAMM</name>
<dbReference type="KEGG" id="aaeo:BJI67_04690"/>
<dbReference type="InterPro" id="IPR002068">
    <property type="entry name" value="A-crystallin/Hsp20_dom"/>
</dbReference>
<evidence type="ECO:0000313" key="7">
    <source>
        <dbReference type="Proteomes" id="UP000095342"/>
    </source>
</evidence>
<feature type="region of interest" description="Disordered" evidence="3">
    <location>
        <begin position="1"/>
        <end position="22"/>
    </location>
</feature>
<feature type="domain" description="CS" evidence="5">
    <location>
        <begin position="56"/>
        <end position="162"/>
    </location>
</feature>
<dbReference type="Gene3D" id="2.60.40.790">
    <property type="match status" value="1"/>
</dbReference>
<evidence type="ECO:0000313" key="6">
    <source>
        <dbReference type="EMBL" id="AOV16464.1"/>
    </source>
</evidence>
<reference evidence="6 7" key="1">
    <citation type="submission" date="2016-09" db="EMBL/GenBank/DDBJ databases">
        <title>Acidihalobacter prosperus V6 (DSM14174).</title>
        <authorList>
            <person name="Khaleque H.N."/>
            <person name="Ramsay J.P."/>
            <person name="Murphy R.J.T."/>
            <person name="Kaksonen A.H."/>
            <person name="Boxall N.J."/>
            <person name="Watkin E.L.J."/>
        </authorList>
    </citation>
    <scope>NUCLEOTIDE SEQUENCE [LARGE SCALE GENOMIC DNA]</scope>
    <source>
        <strain evidence="6 7">V6</strain>
    </source>
</reference>
<dbReference type="PROSITE" id="PS51203">
    <property type="entry name" value="CS"/>
    <property type="match status" value="1"/>
</dbReference>
<dbReference type="Proteomes" id="UP000095342">
    <property type="component" value="Chromosome"/>
</dbReference>
<feature type="domain" description="SHSP" evidence="4">
    <location>
        <begin position="52"/>
        <end position="162"/>
    </location>
</feature>
<keyword evidence="7" id="KW-1185">Reference proteome</keyword>